<name>A0ABT5PA66_9PSED</name>
<reference evidence="1 2" key="1">
    <citation type="submission" date="2022-05" db="EMBL/GenBank/DDBJ databases">
        <title>Novel Pseudomonas spp. Isolated from a Rainbow Trout Aquaculture Facility.</title>
        <authorList>
            <person name="Testerman T."/>
            <person name="Graf J."/>
        </authorList>
    </citation>
    <scope>NUCLEOTIDE SEQUENCE [LARGE SCALE GENOMIC DNA]</scope>
    <source>
        <strain evidence="1 2">ID1025</strain>
    </source>
</reference>
<proteinExistence type="predicted"/>
<gene>
    <name evidence="1" type="ORF">M5G17_16100</name>
</gene>
<dbReference type="RefSeq" id="WP_273893941.1">
    <property type="nucleotide sequence ID" value="NZ_JAMDGU010000010.1"/>
</dbReference>
<protein>
    <submittedName>
        <fullName evidence="1">Uncharacterized protein</fullName>
    </submittedName>
</protein>
<dbReference type="Proteomes" id="UP001148184">
    <property type="component" value="Unassembled WGS sequence"/>
</dbReference>
<evidence type="ECO:0000313" key="1">
    <source>
        <dbReference type="EMBL" id="MDD1015192.1"/>
    </source>
</evidence>
<keyword evidence="2" id="KW-1185">Reference proteome</keyword>
<organism evidence="1 2">
    <name type="scientific">Pseudomonas rubra</name>
    <dbReference type="NCBI Taxonomy" id="2942627"/>
    <lineage>
        <taxon>Bacteria</taxon>
        <taxon>Pseudomonadati</taxon>
        <taxon>Pseudomonadota</taxon>
        <taxon>Gammaproteobacteria</taxon>
        <taxon>Pseudomonadales</taxon>
        <taxon>Pseudomonadaceae</taxon>
        <taxon>Pseudomonas</taxon>
    </lineage>
</organism>
<dbReference type="EMBL" id="JAMDGZ010000034">
    <property type="protein sequence ID" value="MDD1015192.1"/>
    <property type="molecule type" value="Genomic_DNA"/>
</dbReference>
<evidence type="ECO:0000313" key="2">
    <source>
        <dbReference type="Proteomes" id="UP001148184"/>
    </source>
</evidence>
<comment type="caution">
    <text evidence="1">The sequence shown here is derived from an EMBL/GenBank/DDBJ whole genome shotgun (WGS) entry which is preliminary data.</text>
</comment>
<sequence>MRCRPDIHATVHLHPDDVIAFSPSCNGGR</sequence>
<accession>A0ABT5PA66</accession>